<keyword evidence="8" id="KW-1185">Reference proteome</keyword>
<dbReference type="SUPFAM" id="SSF52172">
    <property type="entry name" value="CheY-like"/>
    <property type="match status" value="1"/>
</dbReference>
<dbReference type="GO" id="GO:0000156">
    <property type="term" value="F:phosphorelay response regulator activity"/>
    <property type="evidence" value="ECO:0007669"/>
    <property type="project" value="InterPro"/>
</dbReference>
<dbReference type="KEGG" id="cmic:caldi_01890"/>
<sequence>MALRALIVDDEAPARLQLRLRLERFPEVEVVGEAQSGREALELLRALDYDVVFIDIRMPGLSGLEVAEALKNRQPAPRVVFVTAYEEYALRAFGARAFDYLLKPFDDERLAETIRRLQEAQRERQGPGGGDAAGGSGRPRGEGEGGRTGEGAPGAGPRELQWLLVQRDGVSVPLAVQDVIFVESQGDYVAVVTHAGRFLARYSIQELAQWLPASRFVRCHRSYIVNVACVREIAPMFNGTYLLRMKDRERSEVPVSRSGARRLRGLFWVDARGGG</sequence>
<evidence type="ECO:0000256" key="1">
    <source>
        <dbReference type="ARBA" id="ARBA00018672"/>
    </source>
</evidence>
<dbReference type="Pfam" id="PF04397">
    <property type="entry name" value="LytTR"/>
    <property type="match status" value="1"/>
</dbReference>
<evidence type="ECO:0000256" key="3">
    <source>
        <dbReference type="PROSITE-ProRule" id="PRU00169"/>
    </source>
</evidence>
<dbReference type="InterPro" id="IPR001789">
    <property type="entry name" value="Sig_transdc_resp-reg_receiver"/>
</dbReference>
<dbReference type="PANTHER" id="PTHR37299:SF1">
    <property type="entry name" value="STAGE 0 SPORULATION PROTEIN A HOMOLOG"/>
    <property type="match status" value="1"/>
</dbReference>
<dbReference type="GO" id="GO:0003677">
    <property type="term" value="F:DNA binding"/>
    <property type="evidence" value="ECO:0007669"/>
    <property type="project" value="UniProtKB-KW"/>
</dbReference>
<dbReference type="InterPro" id="IPR011006">
    <property type="entry name" value="CheY-like_superfamily"/>
</dbReference>
<gene>
    <name evidence="7" type="ORF">caldi_01890</name>
</gene>
<accession>A0AA35CHJ3</accession>
<dbReference type="InterPro" id="IPR046947">
    <property type="entry name" value="LytR-like"/>
</dbReference>
<dbReference type="PANTHER" id="PTHR37299">
    <property type="entry name" value="TRANSCRIPTIONAL REGULATOR-RELATED"/>
    <property type="match status" value="1"/>
</dbReference>
<dbReference type="PROSITE" id="PS50930">
    <property type="entry name" value="HTH_LYTTR"/>
    <property type="match status" value="1"/>
</dbReference>
<feature type="region of interest" description="Disordered" evidence="4">
    <location>
        <begin position="119"/>
        <end position="155"/>
    </location>
</feature>
<keyword evidence="3" id="KW-0597">Phosphoprotein</keyword>
<dbReference type="Gene3D" id="3.40.50.2300">
    <property type="match status" value="1"/>
</dbReference>
<feature type="modified residue" description="4-aspartylphosphate" evidence="3">
    <location>
        <position position="55"/>
    </location>
</feature>
<evidence type="ECO:0000313" key="7">
    <source>
        <dbReference type="EMBL" id="BDG59099.1"/>
    </source>
</evidence>
<dbReference type="Proteomes" id="UP001163687">
    <property type="component" value="Chromosome"/>
</dbReference>
<dbReference type="Pfam" id="PF00072">
    <property type="entry name" value="Response_reg"/>
    <property type="match status" value="1"/>
</dbReference>
<evidence type="ECO:0000256" key="4">
    <source>
        <dbReference type="SAM" id="MobiDB-lite"/>
    </source>
</evidence>
<evidence type="ECO:0000256" key="2">
    <source>
        <dbReference type="ARBA" id="ARBA00024867"/>
    </source>
</evidence>
<evidence type="ECO:0000259" key="5">
    <source>
        <dbReference type="PROSITE" id="PS50110"/>
    </source>
</evidence>
<dbReference type="SMART" id="SM00850">
    <property type="entry name" value="LytTR"/>
    <property type="match status" value="1"/>
</dbReference>
<name>A0AA35CHJ3_9FIRM</name>
<protein>
    <recommendedName>
        <fullName evidence="1">Stage 0 sporulation protein A homolog</fullName>
    </recommendedName>
</protein>
<dbReference type="EMBL" id="AP025628">
    <property type="protein sequence ID" value="BDG59099.1"/>
    <property type="molecule type" value="Genomic_DNA"/>
</dbReference>
<feature type="domain" description="HTH LytTR-type" evidence="6">
    <location>
        <begin position="163"/>
        <end position="269"/>
    </location>
</feature>
<dbReference type="AlphaFoldDB" id="A0AA35CHJ3"/>
<dbReference type="Gene3D" id="2.20.25.10">
    <property type="match status" value="1"/>
</dbReference>
<organism evidence="7 8">
    <name type="scientific">Caldinitratiruptor microaerophilus</name>
    <dbReference type="NCBI Taxonomy" id="671077"/>
    <lineage>
        <taxon>Bacteria</taxon>
        <taxon>Bacillati</taxon>
        <taxon>Bacillota</taxon>
        <taxon>Clostridia</taxon>
        <taxon>Eubacteriales</taxon>
        <taxon>Symbiobacteriaceae</taxon>
        <taxon>Caldinitratiruptor</taxon>
    </lineage>
</organism>
<reference evidence="7" key="1">
    <citation type="submission" date="2022-03" db="EMBL/GenBank/DDBJ databases">
        <title>Complete genome sequence of Caldinitratiruptor microaerophilus.</title>
        <authorList>
            <person name="Mukaiyama R."/>
            <person name="Nishiyama T."/>
            <person name="Ueda K."/>
        </authorList>
    </citation>
    <scope>NUCLEOTIDE SEQUENCE</scope>
    <source>
        <strain evidence="7">JCM 16183</strain>
    </source>
</reference>
<evidence type="ECO:0000259" key="6">
    <source>
        <dbReference type="PROSITE" id="PS50930"/>
    </source>
</evidence>
<evidence type="ECO:0000313" key="8">
    <source>
        <dbReference type="Proteomes" id="UP001163687"/>
    </source>
</evidence>
<dbReference type="InterPro" id="IPR007492">
    <property type="entry name" value="LytTR_DNA-bd_dom"/>
</dbReference>
<dbReference type="RefSeq" id="WP_264843215.1">
    <property type="nucleotide sequence ID" value="NZ_AP025628.1"/>
</dbReference>
<keyword evidence="7" id="KW-0238">DNA-binding</keyword>
<dbReference type="PROSITE" id="PS50110">
    <property type="entry name" value="RESPONSE_REGULATORY"/>
    <property type="match status" value="1"/>
</dbReference>
<proteinExistence type="predicted"/>
<dbReference type="Gene3D" id="2.40.50.40">
    <property type="match status" value="1"/>
</dbReference>
<feature type="domain" description="Response regulatory" evidence="5">
    <location>
        <begin position="4"/>
        <end position="118"/>
    </location>
</feature>
<comment type="function">
    <text evidence="2">May play the central regulatory role in sporulation. It may be an element of the effector pathway responsible for the activation of sporulation genes in response to nutritional stress. Spo0A may act in concert with spo0H (a sigma factor) to control the expression of some genes that are critical to the sporulation process.</text>
</comment>
<feature type="compositionally biased region" description="Gly residues" evidence="4">
    <location>
        <begin position="126"/>
        <end position="138"/>
    </location>
</feature>
<dbReference type="SMART" id="SM00448">
    <property type="entry name" value="REC"/>
    <property type="match status" value="1"/>
</dbReference>